<evidence type="ECO:0000313" key="2">
    <source>
        <dbReference type="EMBL" id="GGD16242.1"/>
    </source>
</evidence>
<feature type="compositionally biased region" description="Basic and acidic residues" evidence="1">
    <location>
        <begin position="78"/>
        <end position="88"/>
    </location>
</feature>
<dbReference type="Proteomes" id="UP000613160">
    <property type="component" value="Unassembled WGS sequence"/>
</dbReference>
<proteinExistence type="predicted"/>
<evidence type="ECO:0000256" key="1">
    <source>
        <dbReference type="SAM" id="MobiDB-lite"/>
    </source>
</evidence>
<dbReference type="RefSeq" id="WP_188850298.1">
    <property type="nucleotide sequence ID" value="NZ_BMJJ01000003.1"/>
</dbReference>
<dbReference type="AlphaFoldDB" id="A0A916XW37"/>
<protein>
    <submittedName>
        <fullName evidence="2">Uncharacterized protein</fullName>
    </submittedName>
</protein>
<keyword evidence="3" id="KW-1185">Reference proteome</keyword>
<accession>A0A916XW37</accession>
<organism evidence="2 3">
    <name type="scientific">Aureimonas glaciei</name>
    <dbReference type="NCBI Taxonomy" id="1776957"/>
    <lineage>
        <taxon>Bacteria</taxon>
        <taxon>Pseudomonadati</taxon>
        <taxon>Pseudomonadota</taxon>
        <taxon>Alphaproteobacteria</taxon>
        <taxon>Hyphomicrobiales</taxon>
        <taxon>Aurantimonadaceae</taxon>
        <taxon>Aureimonas</taxon>
    </lineage>
</organism>
<evidence type="ECO:0000313" key="3">
    <source>
        <dbReference type="Proteomes" id="UP000613160"/>
    </source>
</evidence>
<feature type="compositionally biased region" description="Polar residues" evidence="1">
    <location>
        <begin position="89"/>
        <end position="106"/>
    </location>
</feature>
<sequence>MAEETDDGMGRFGGEKLRQHQIQTNALPDKHANSTGHETRDDKIVSAEFSGLDNDLVDMSRFGAHDTDDDGLGPTNEGEDRHGARVDKSMNSVEQSVTQYDQSSGQVAADPSSETSDDEVDETSAGGLQYPDDEAEGASR</sequence>
<gene>
    <name evidence="2" type="ORF">GCM10011335_18750</name>
</gene>
<reference evidence="2" key="1">
    <citation type="journal article" date="2014" name="Int. J. Syst. Evol. Microbiol.">
        <title>Complete genome sequence of Corynebacterium casei LMG S-19264T (=DSM 44701T), isolated from a smear-ripened cheese.</title>
        <authorList>
            <consortium name="US DOE Joint Genome Institute (JGI-PGF)"/>
            <person name="Walter F."/>
            <person name="Albersmeier A."/>
            <person name="Kalinowski J."/>
            <person name="Ruckert C."/>
        </authorList>
    </citation>
    <scope>NUCLEOTIDE SEQUENCE</scope>
    <source>
        <strain evidence="2">CGMCC 1.15493</strain>
    </source>
</reference>
<feature type="compositionally biased region" description="Acidic residues" evidence="1">
    <location>
        <begin position="131"/>
        <end position="140"/>
    </location>
</feature>
<comment type="caution">
    <text evidence="2">The sequence shown here is derived from an EMBL/GenBank/DDBJ whole genome shotgun (WGS) entry which is preliminary data.</text>
</comment>
<reference evidence="2" key="2">
    <citation type="submission" date="2020-09" db="EMBL/GenBank/DDBJ databases">
        <authorList>
            <person name="Sun Q."/>
            <person name="Zhou Y."/>
        </authorList>
    </citation>
    <scope>NUCLEOTIDE SEQUENCE</scope>
    <source>
        <strain evidence="2">CGMCC 1.15493</strain>
    </source>
</reference>
<feature type="region of interest" description="Disordered" evidence="1">
    <location>
        <begin position="1"/>
        <end position="140"/>
    </location>
</feature>
<dbReference type="EMBL" id="BMJJ01000003">
    <property type="protein sequence ID" value="GGD16242.1"/>
    <property type="molecule type" value="Genomic_DNA"/>
</dbReference>
<feature type="compositionally biased region" description="Basic and acidic residues" evidence="1">
    <location>
        <begin position="28"/>
        <end position="45"/>
    </location>
</feature>
<name>A0A916XW37_9HYPH</name>